<keyword evidence="6" id="KW-1185">Reference proteome</keyword>
<evidence type="ECO:0000313" key="5">
    <source>
        <dbReference type="EMBL" id="SFK47655.1"/>
    </source>
</evidence>
<sequence>MQNRMLHWRQHTPQLGDLRVRQLDLARGMRLVQSDYRPLAALTESSQAVHLQPQLVLTFGLSGESRFRAGSGHEVAFSAGHLTVTSFQHSAGERLYRAGERVQQLRLILNVASASHYFGDEQAERLFQPQLKRHLFSRFGHATVAQLAQINDDPLMLEIQALSLLALHRHQLQLQCSDVTRLHPHTVQRLEQAREWMCKHLSQPFALSTLATAVGLSDYQLKKGFQQHFRCTPGAMLLQMRMEHAHTLLEQGFQVAQAAWQVGYQHPRNFSVAFQRYFGRPASAITGRKKKY</sequence>
<name>A0A1I3ZU81_9GAMM</name>
<dbReference type="SMART" id="SM00342">
    <property type="entry name" value="HTH_ARAC"/>
    <property type="match status" value="1"/>
</dbReference>
<dbReference type="Gene3D" id="1.10.10.60">
    <property type="entry name" value="Homeodomain-like"/>
    <property type="match status" value="1"/>
</dbReference>
<dbReference type="RefSeq" id="WP_008108770.1">
    <property type="nucleotide sequence ID" value="NZ_FOSD01000007.1"/>
</dbReference>
<dbReference type="PANTHER" id="PTHR47893:SF1">
    <property type="entry name" value="REGULATORY PROTEIN PCHR"/>
    <property type="match status" value="1"/>
</dbReference>
<dbReference type="InterPro" id="IPR018062">
    <property type="entry name" value="HTH_AraC-typ_CS"/>
</dbReference>
<dbReference type="PROSITE" id="PS01124">
    <property type="entry name" value="HTH_ARAC_FAMILY_2"/>
    <property type="match status" value="1"/>
</dbReference>
<evidence type="ECO:0000256" key="1">
    <source>
        <dbReference type="ARBA" id="ARBA00023015"/>
    </source>
</evidence>
<dbReference type="Proteomes" id="UP000198841">
    <property type="component" value="Unassembled WGS sequence"/>
</dbReference>
<keyword evidence="1" id="KW-0805">Transcription regulation</keyword>
<evidence type="ECO:0000256" key="3">
    <source>
        <dbReference type="ARBA" id="ARBA00023163"/>
    </source>
</evidence>
<dbReference type="PANTHER" id="PTHR47893">
    <property type="entry name" value="REGULATORY PROTEIN PCHR"/>
    <property type="match status" value="1"/>
</dbReference>
<dbReference type="SUPFAM" id="SSF46689">
    <property type="entry name" value="Homeodomain-like"/>
    <property type="match status" value="2"/>
</dbReference>
<gene>
    <name evidence="5" type="ORF">SAMN05518863_107188</name>
</gene>
<evidence type="ECO:0000259" key="4">
    <source>
        <dbReference type="PROSITE" id="PS01124"/>
    </source>
</evidence>
<dbReference type="InterPro" id="IPR018060">
    <property type="entry name" value="HTH_AraC"/>
</dbReference>
<proteinExistence type="predicted"/>
<accession>A0A1I3ZU81</accession>
<protein>
    <submittedName>
        <fullName evidence="5">Helix-turn-helix domain-containing protein</fullName>
    </submittedName>
</protein>
<keyword evidence="3" id="KW-0804">Transcription</keyword>
<comment type="caution">
    <text evidence="5">The sequence shown here is derived from an EMBL/GenBank/DDBJ whole genome shotgun (WGS) entry which is preliminary data.</text>
</comment>
<dbReference type="PROSITE" id="PS00041">
    <property type="entry name" value="HTH_ARAC_FAMILY_1"/>
    <property type="match status" value="1"/>
</dbReference>
<feature type="domain" description="HTH araC/xylS-type" evidence="4">
    <location>
        <begin position="191"/>
        <end position="288"/>
    </location>
</feature>
<evidence type="ECO:0000313" key="6">
    <source>
        <dbReference type="Proteomes" id="UP000198841"/>
    </source>
</evidence>
<keyword evidence="2" id="KW-0238">DNA-binding</keyword>
<dbReference type="InterPro" id="IPR053142">
    <property type="entry name" value="PchR_regulatory_protein"/>
</dbReference>
<dbReference type="InterPro" id="IPR009057">
    <property type="entry name" value="Homeodomain-like_sf"/>
</dbReference>
<dbReference type="EMBL" id="FOSD01000007">
    <property type="protein sequence ID" value="SFK47655.1"/>
    <property type="molecule type" value="Genomic_DNA"/>
</dbReference>
<dbReference type="Pfam" id="PF12833">
    <property type="entry name" value="HTH_18"/>
    <property type="match status" value="1"/>
</dbReference>
<organism evidence="5 6">
    <name type="scientific">Candidatus Pantoea symbiotica</name>
    <dbReference type="NCBI Taxonomy" id="1884370"/>
    <lineage>
        <taxon>Bacteria</taxon>
        <taxon>Pseudomonadati</taxon>
        <taxon>Pseudomonadota</taxon>
        <taxon>Gammaproteobacteria</taxon>
        <taxon>Enterobacterales</taxon>
        <taxon>Erwiniaceae</taxon>
        <taxon>Pantoea</taxon>
    </lineage>
</organism>
<evidence type="ECO:0000256" key="2">
    <source>
        <dbReference type="ARBA" id="ARBA00023125"/>
    </source>
</evidence>
<reference evidence="5 6" key="1">
    <citation type="submission" date="2016-10" db="EMBL/GenBank/DDBJ databases">
        <authorList>
            <person name="Varghese N."/>
            <person name="Submissions S."/>
        </authorList>
    </citation>
    <scope>NUCLEOTIDE SEQUENCE [LARGE SCALE GENOMIC DNA]</scope>
    <source>
        <strain evidence="5 6">YR512</strain>
    </source>
</reference>